<evidence type="ECO:0000256" key="3">
    <source>
        <dbReference type="ARBA" id="ARBA00022448"/>
    </source>
</evidence>
<dbReference type="PANTHER" id="PTHR30614:SF41">
    <property type="entry name" value="INNER MEMBRANE AMINO-ACID ABC TRANSPORTER PERMEASE PROTEIN YHDY"/>
    <property type="match status" value="1"/>
</dbReference>
<keyword evidence="5 8" id="KW-0812">Transmembrane</keyword>
<feature type="transmembrane region" description="Helical" evidence="8">
    <location>
        <begin position="312"/>
        <end position="331"/>
    </location>
</feature>
<proteinExistence type="inferred from homology"/>
<evidence type="ECO:0000313" key="11">
    <source>
        <dbReference type="Proteomes" id="UP000278222"/>
    </source>
</evidence>
<evidence type="ECO:0000256" key="2">
    <source>
        <dbReference type="ARBA" id="ARBA00010072"/>
    </source>
</evidence>
<feature type="transmembrane region" description="Helical" evidence="8">
    <location>
        <begin position="41"/>
        <end position="62"/>
    </location>
</feature>
<dbReference type="AlphaFoldDB" id="A0A3N1KN89"/>
<dbReference type="InterPro" id="IPR010065">
    <property type="entry name" value="AA_ABC_transptr_permease_3TM"/>
</dbReference>
<accession>A0A3N1KN89</accession>
<keyword evidence="6 8" id="KW-1133">Transmembrane helix</keyword>
<dbReference type="InterPro" id="IPR043429">
    <property type="entry name" value="ArtM/GltK/GlnP/TcyL/YhdX-like"/>
</dbReference>
<feature type="transmembrane region" description="Helical" evidence="8">
    <location>
        <begin position="138"/>
        <end position="158"/>
    </location>
</feature>
<name>A0A3N1KN89_9PROT</name>
<feature type="transmembrane region" description="Helical" evidence="8">
    <location>
        <begin position="164"/>
        <end position="189"/>
    </location>
</feature>
<dbReference type="PROSITE" id="PS50928">
    <property type="entry name" value="ABC_TM1"/>
    <property type="match status" value="1"/>
</dbReference>
<comment type="caution">
    <text evidence="10">The sequence shown here is derived from an EMBL/GenBank/DDBJ whole genome shotgun (WGS) entry which is preliminary data.</text>
</comment>
<keyword evidence="11" id="KW-1185">Reference proteome</keyword>
<evidence type="ECO:0000256" key="7">
    <source>
        <dbReference type="ARBA" id="ARBA00023136"/>
    </source>
</evidence>
<feature type="domain" description="ABC transmembrane type-1" evidence="9">
    <location>
        <begin position="164"/>
        <end position="357"/>
    </location>
</feature>
<sequence length="375" mass="41247">MTDGADALVAARPARPSPAERPPLQRIGAVRWMRENLFSSIGNTLLTLVVAAVILLALPRLFRWAVIDAVWWTSDPTVCRAAAGACWAVVVEKHRLMLFGLYPYDEHWRPLAATGIYTAAVAITCWPRAWHRMVLLPLWTFAVAAFLVLMLGGVFGLTPVETRLWGGLSLTIIVFSSTVLIGLPAGVLLALGRRSRLPVIRSVSVGLIELIRGVPLVTVLFCAAVVFPLFLPPGWDIDKLARVLIAMGIFAGCYFAEVIRGGLQAIPAGQYEAAASLGLPYWLTTRKIILPQALRIVIPGLMNQLISVFKNSTLVIIIGLFDILNATTTAIADPPWIAFYTEGYLFVAGIYFLGCWAMSRYSRFIELRLARGRRY</sequence>
<keyword evidence="7 8" id="KW-0472">Membrane</keyword>
<comment type="subcellular location">
    <subcellularLocation>
        <location evidence="1">Cell inner membrane</location>
        <topology evidence="1">Multi-pass membrane protein</topology>
    </subcellularLocation>
    <subcellularLocation>
        <location evidence="8">Cell membrane</location>
        <topology evidence="8">Multi-pass membrane protein</topology>
    </subcellularLocation>
</comment>
<evidence type="ECO:0000259" key="9">
    <source>
        <dbReference type="PROSITE" id="PS50928"/>
    </source>
</evidence>
<feature type="transmembrane region" description="Helical" evidence="8">
    <location>
        <begin position="243"/>
        <end position="263"/>
    </location>
</feature>
<dbReference type="GO" id="GO:0043190">
    <property type="term" value="C:ATP-binding cassette (ABC) transporter complex"/>
    <property type="evidence" value="ECO:0007669"/>
    <property type="project" value="InterPro"/>
</dbReference>
<evidence type="ECO:0000313" key="10">
    <source>
        <dbReference type="EMBL" id="ROP80817.1"/>
    </source>
</evidence>
<dbReference type="Gene3D" id="1.10.3720.10">
    <property type="entry name" value="MetI-like"/>
    <property type="match status" value="1"/>
</dbReference>
<evidence type="ECO:0000256" key="8">
    <source>
        <dbReference type="RuleBase" id="RU363032"/>
    </source>
</evidence>
<dbReference type="CDD" id="cd06261">
    <property type="entry name" value="TM_PBP2"/>
    <property type="match status" value="1"/>
</dbReference>
<feature type="transmembrane region" description="Helical" evidence="8">
    <location>
        <begin position="210"/>
        <end position="231"/>
    </location>
</feature>
<feature type="transmembrane region" description="Helical" evidence="8">
    <location>
        <begin position="337"/>
        <end position="358"/>
    </location>
</feature>
<protein>
    <submittedName>
        <fullName evidence="10">General L-amino acid transport system permease protein</fullName>
    </submittedName>
</protein>
<reference evidence="10 11" key="1">
    <citation type="submission" date="2018-11" db="EMBL/GenBank/DDBJ databases">
        <title>Genomic Encyclopedia of Type Strains, Phase IV (KMG-IV): sequencing the most valuable type-strain genomes for metagenomic binning, comparative biology and taxonomic classification.</title>
        <authorList>
            <person name="Goeker M."/>
        </authorList>
    </citation>
    <scope>NUCLEOTIDE SEQUENCE [LARGE SCALE GENOMIC DNA]</scope>
    <source>
        <strain evidence="10 11">DSM 5900</strain>
    </source>
</reference>
<dbReference type="PANTHER" id="PTHR30614">
    <property type="entry name" value="MEMBRANE COMPONENT OF AMINO ACID ABC TRANSPORTER"/>
    <property type="match status" value="1"/>
</dbReference>
<dbReference type="Proteomes" id="UP000278222">
    <property type="component" value="Unassembled WGS sequence"/>
</dbReference>
<comment type="similarity">
    <text evidence="2">Belongs to the binding-protein-dependent transport system permease family. HisMQ subfamily.</text>
</comment>
<dbReference type="EMBL" id="RJKX01000020">
    <property type="protein sequence ID" value="ROP80817.1"/>
    <property type="molecule type" value="Genomic_DNA"/>
</dbReference>
<dbReference type="GO" id="GO:0022857">
    <property type="term" value="F:transmembrane transporter activity"/>
    <property type="evidence" value="ECO:0007669"/>
    <property type="project" value="InterPro"/>
</dbReference>
<keyword evidence="3 8" id="KW-0813">Transport</keyword>
<evidence type="ECO:0000256" key="6">
    <source>
        <dbReference type="ARBA" id="ARBA00022989"/>
    </source>
</evidence>
<dbReference type="NCBIfam" id="TIGR01726">
    <property type="entry name" value="HEQRo_perm_3TM"/>
    <property type="match status" value="1"/>
</dbReference>
<dbReference type="SUPFAM" id="SSF161098">
    <property type="entry name" value="MetI-like"/>
    <property type="match status" value="1"/>
</dbReference>
<feature type="transmembrane region" description="Helical" evidence="8">
    <location>
        <begin position="107"/>
        <end position="126"/>
    </location>
</feature>
<dbReference type="OrthoDB" id="9771188at2"/>
<dbReference type="RefSeq" id="WP_123695699.1">
    <property type="nucleotide sequence ID" value="NZ_AP019700.1"/>
</dbReference>
<evidence type="ECO:0000256" key="4">
    <source>
        <dbReference type="ARBA" id="ARBA00022475"/>
    </source>
</evidence>
<dbReference type="InterPro" id="IPR000515">
    <property type="entry name" value="MetI-like"/>
</dbReference>
<keyword evidence="4" id="KW-1003">Cell membrane</keyword>
<gene>
    <name evidence="10" type="ORF">EDC65_5466</name>
</gene>
<evidence type="ECO:0000256" key="1">
    <source>
        <dbReference type="ARBA" id="ARBA00004429"/>
    </source>
</evidence>
<evidence type="ECO:0000256" key="5">
    <source>
        <dbReference type="ARBA" id="ARBA00022692"/>
    </source>
</evidence>
<organism evidence="10 11">
    <name type="scientific">Stella humosa</name>
    <dbReference type="NCBI Taxonomy" id="94"/>
    <lineage>
        <taxon>Bacteria</taxon>
        <taxon>Pseudomonadati</taxon>
        <taxon>Pseudomonadota</taxon>
        <taxon>Alphaproteobacteria</taxon>
        <taxon>Rhodospirillales</taxon>
        <taxon>Stellaceae</taxon>
        <taxon>Stella</taxon>
    </lineage>
</organism>
<dbReference type="Pfam" id="PF00528">
    <property type="entry name" value="BPD_transp_1"/>
    <property type="match status" value="1"/>
</dbReference>
<dbReference type="GO" id="GO:0006865">
    <property type="term" value="P:amino acid transport"/>
    <property type="evidence" value="ECO:0007669"/>
    <property type="project" value="TreeGrafter"/>
</dbReference>
<dbReference type="InterPro" id="IPR035906">
    <property type="entry name" value="MetI-like_sf"/>
</dbReference>